<evidence type="ECO:0000313" key="2">
    <source>
        <dbReference type="Proteomes" id="UP000249396"/>
    </source>
</evidence>
<gene>
    <name evidence="1" type="ORF">DM484_16290</name>
</gene>
<reference evidence="1 2" key="1">
    <citation type="journal article" date="2018" name="Aquat. Microb. Ecol.">
        <title>Gammaproteobacterial methanotrophs dominate.</title>
        <authorList>
            <person name="Rissanen A.J."/>
            <person name="Saarenheimo J."/>
            <person name="Tiirola M."/>
            <person name="Peura S."/>
            <person name="Aalto S.L."/>
            <person name="Karvinen A."/>
            <person name="Nykanen H."/>
        </authorList>
    </citation>
    <scope>NUCLEOTIDE SEQUENCE [LARGE SCALE GENOMIC DNA]</scope>
    <source>
        <strain evidence="1">AMbin10</strain>
    </source>
</reference>
<sequence length="69" mass="7583">MIFGLGVWQIVDAKETIALAHDILTTSCLSQAFSATFNKTNALSEWLALLAVFYGLYMTRQTVPKCLVG</sequence>
<name>A0A2W4SV11_9GAMM</name>
<dbReference type="EMBL" id="QJPH01000358">
    <property type="protein sequence ID" value="PZN76514.1"/>
    <property type="molecule type" value="Genomic_DNA"/>
</dbReference>
<proteinExistence type="predicted"/>
<accession>A0A2W4SV11</accession>
<dbReference type="Proteomes" id="UP000249396">
    <property type="component" value="Unassembled WGS sequence"/>
</dbReference>
<comment type="caution">
    <text evidence="1">The sequence shown here is derived from an EMBL/GenBank/DDBJ whole genome shotgun (WGS) entry which is preliminary data.</text>
</comment>
<dbReference type="AlphaFoldDB" id="A0A2W4SV11"/>
<protein>
    <submittedName>
        <fullName evidence="1">Uncharacterized protein</fullName>
    </submittedName>
</protein>
<evidence type="ECO:0000313" key="1">
    <source>
        <dbReference type="EMBL" id="PZN76514.1"/>
    </source>
</evidence>
<organism evidence="1 2">
    <name type="scientific">Candidatus Methylumidiphilus alinenensis</name>
    <dbReference type="NCBI Taxonomy" id="2202197"/>
    <lineage>
        <taxon>Bacteria</taxon>
        <taxon>Pseudomonadati</taxon>
        <taxon>Pseudomonadota</taxon>
        <taxon>Gammaproteobacteria</taxon>
        <taxon>Methylococcales</taxon>
        <taxon>Candidatus Methylumidiphilus</taxon>
    </lineage>
</organism>